<gene>
    <name evidence="2" type="ORF">PCOR1329_LOCUS37758</name>
</gene>
<sequence length="266" mass="27583">VAGLEADDASLADAAVPAAATLLWEGSKGDAKVKVTVVNNHKQAKQWIVIWEGSSQRSQLVVKGPEEIQKYKDFFVSQAKLFAAGSIDKDGIEDSKRKWVKENTKAMATLKRPAAAKPAGGAGDADAEVPANDPQEDQDDEEDSQGSCSGDDGEHDGETEDGGDAGDEHTVLRRPAAVTPPTPAPNAPSVPAESPKAESAAIPKAQSAAIPKAQSAAIPKAQSAIPKAAKSVPSTPPPRAPRELVQDAPSPTHIPECDPIPESAFG</sequence>
<name>A0ABN9TCH0_9DINO</name>
<feature type="region of interest" description="Disordered" evidence="1">
    <location>
        <begin position="104"/>
        <end position="266"/>
    </location>
</feature>
<protein>
    <submittedName>
        <fullName evidence="2">Uncharacterized protein</fullName>
    </submittedName>
</protein>
<feature type="compositionally biased region" description="Pro residues" evidence="1">
    <location>
        <begin position="178"/>
        <end position="188"/>
    </location>
</feature>
<dbReference type="Proteomes" id="UP001189429">
    <property type="component" value="Unassembled WGS sequence"/>
</dbReference>
<evidence type="ECO:0000256" key="1">
    <source>
        <dbReference type="SAM" id="MobiDB-lite"/>
    </source>
</evidence>
<proteinExistence type="predicted"/>
<evidence type="ECO:0000313" key="3">
    <source>
        <dbReference type="Proteomes" id="UP001189429"/>
    </source>
</evidence>
<feature type="compositionally biased region" description="Acidic residues" evidence="1">
    <location>
        <begin position="151"/>
        <end position="165"/>
    </location>
</feature>
<organism evidence="2 3">
    <name type="scientific">Prorocentrum cordatum</name>
    <dbReference type="NCBI Taxonomy" id="2364126"/>
    <lineage>
        <taxon>Eukaryota</taxon>
        <taxon>Sar</taxon>
        <taxon>Alveolata</taxon>
        <taxon>Dinophyceae</taxon>
        <taxon>Prorocentrales</taxon>
        <taxon>Prorocentraceae</taxon>
        <taxon>Prorocentrum</taxon>
    </lineage>
</organism>
<keyword evidence="3" id="KW-1185">Reference proteome</keyword>
<accession>A0ABN9TCH0</accession>
<evidence type="ECO:0000313" key="2">
    <source>
        <dbReference type="EMBL" id="CAK0843412.1"/>
    </source>
</evidence>
<comment type="caution">
    <text evidence="2">The sequence shown here is derived from an EMBL/GenBank/DDBJ whole genome shotgun (WGS) entry which is preliminary data.</text>
</comment>
<dbReference type="EMBL" id="CAUYUJ010014576">
    <property type="protein sequence ID" value="CAK0843412.1"/>
    <property type="molecule type" value="Genomic_DNA"/>
</dbReference>
<reference evidence="2" key="1">
    <citation type="submission" date="2023-10" db="EMBL/GenBank/DDBJ databases">
        <authorList>
            <person name="Chen Y."/>
            <person name="Shah S."/>
            <person name="Dougan E. K."/>
            <person name="Thang M."/>
            <person name="Chan C."/>
        </authorList>
    </citation>
    <scope>NUCLEOTIDE SEQUENCE [LARGE SCALE GENOMIC DNA]</scope>
</reference>
<feature type="non-terminal residue" evidence="2">
    <location>
        <position position="1"/>
    </location>
</feature>
<feature type="compositionally biased region" description="Acidic residues" evidence="1">
    <location>
        <begin position="134"/>
        <end position="144"/>
    </location>
</feature>